<dbReference type="EMBL" id="CAJVQC010021779">
    <property type="protein sequence ID" value="CAG8715031.1"/>
    <property type="molecule type" value="Genomic_DNA"/>
</dbReference>
<accession>A0ACA9PLJ6</accession>
<gene>
    <name evidence="1" type="ORF">RPERSI_LOCUS10823</name>
</gene>
<name>A0ACA9PLJ6_9GLOM</name>
<feature type="non-terminal residue" evidence="1">
    <location>
        <position position="319"/>
    </location>
</feature>
<comment type="caution">
    <text evidence="1">The sequence shown here is derived from an EMBL/GenBank/DDBJ whole genome shotgun (WGS) entry which is preliminary data.</text>
</comment>
<dbReference type="Proteomes" id="UP000789920">
    <property type="component" value="Unassembled WGS sequence"/>
</dbReference>
<reference evidence="1" key="1">
    <citation type="submission" date="2021-06" db="EMBL/GenBank/DDBJ databases">
        <authorList>
            <person name="Kallberg Y."/>
            <person name="Tangrot J."/>
            <person name="Rosling A."/>
        </authorList>
    </citation>
    <scope>NUCLEOTIDE SEQUENCE</scope>
    <source>
        <strain evidence="1">MA461A</strain>
    </source>
</reference>
<sequence>PSTSTLTITFNYAIAFSTGNITIYKASDNSIRQRVSATMNNFCKITKDGFNVSIKVIASTFNEYGEQYFVTMDNNFVKENSRPLKGINDGIWILKSDESIKVVIGSVRLTIDASKNFSVLSKDNQSAYFDTLLNELADKVPIHRSHLSSNNRFYNRFYNLLYDQIVILIRINRANNETERTASEASSDLNNMIIYKNITAFSFGVTNDLDQDYGFTSFSNAWNEYTVQIIVEILIFLILYLVSRILSYKLKLKELEAISSAILVLGLIIPNFILSSFFVAYNSNDVLELYWPRNIPQIIIQSIDNCIKEFQFKATAFEK</sequence>
<protein>
    <submittedName>
        <fullName evidence="1">26997_t:CDS:1</fullName>
    </submittedName>
</protein>
<evidence type="ECO:0000313" key="1">
    <source>
        <dbReference type="EMBL" id="CAG8715031.1"/>
    </source>
</evidence>
<keyword evidence="2" id="KW-1185">Reference proteome</keyword>
<feature type="non-terminal residue" evidence="1">
    <location>
        <position position="1"/>
    </location>
</feature>
<proteinExistence type="predicted"/>
<organism evidence="1 2">
    <name type="scientific">Racocetra persica</name>
    <dbReference type="NCBI Taxonomy" id="160502"/>
    <lineage>
        <taxon>Eukaryota</taxon>
        <taxon>Fungi</taxon>
        <taxon>Fungi incertae sedis</taxon>
        <taxon>Mucoromycota</taxon>
        <taxon>Glomeromycotina</taxon>
        <taxon>Glomeromycetes</taxon>
        <taxon>Diversisporales</taxon>
        <taxon>Gigasporaceae</taxon>
        <taxon>Racocetra</taxon>
    </lineage>
</organism>
<evidence type="ECO:0000313" key="2">
    <source>
        <dbReference type="Proteomes" id="UP000789920"/>
    </source>
</evidence>